<dbReference type="Proteomes" id="UP000242942">
    <property type="component" value="Unassembled WGS sequence"/>
</dbReference>
<dbReference type="VEuPathDB" id="PlasmoDB:PocGH01_00175700"/>
<accession>A0A1D3JE82</accession>
<keyword evidence="2" id="KW-1185">Reference proteome</keyword>
<reference evidence="1 2" key="1">
    <citation type="submission" date="2016-06" db="EMBL/GenBank/DDBJ databases">
        <authorList>
            <consortium name="Pathogen Informatics"/>
        </authorList>
    </citation>
    <scope>NUCLEOTIDE SEQUENCE [LARGE SCALE GENOMIC DNA]</scope>
    <source>
        <strain evidence="1">PocGH01</strain>
    </source>
</reference>
<dbReference type="VEuPathDB" id="PlasmoDB:POWCR01_000234800"/>
<dbReference type="EMBL" id="FLRI01000337">
    <property type="protein sequence ID" value="SBT84156.1"/>
    <property type="molecule type" value="Genomic_DNA"/>
</dbReference>
<proteinExistence type="predicted"/>
<gene>
    <name evidence="1" type="primary">PocGH01_00175700</name>
    <name evidence="1" type="ORF">POCGH01_00175700</name>
</gene>
<evidence type="ECO:0000313" key="2">
    <source>
        <dbReference type="Proteomes" id="UP000242942"/>
    </source>
</evidence>
<dbReference type="AlphaFoldDB" id="A0A1D3JE82"/>
<name>A0A1D3JE82_PLAOA</name>
<dbReference type="InterPro" id="IPR008780">
    <property type="entry name" value="Plasmodium_Vir"/>
</dbReference>
<protein>
    <submittedName>
        <fullName evidence="1">PIR protein</fullName>
    </submittedName>
</protein>
<dbReference type="OrthoDB" id="384223at2759"/>
<evidence type="ECO:0000313" key="1">
    <source>
        <dbReference type="EMBL" id="SBT84156.1"/>
    </source>
</evidence>
<dbReference type="Pfam" id="PF05795">
    <property type="entry name" value="Plasmodium_Vir"/>
    <property type="match status" value="1"/>
</dbReference>
<sequence length="318" mass="37514">MDDDYDNIPNSPAIRYYNMLDDDFIGHDKHTECSQFYSISVKDMDAYKLCMSFIGNLENYDKLNFSIKHNVYKCHYLNLWAYDRLSKIQGIDKTTMMSSLLKHWGKYEYKDECSGGDFVYYNTNNADYIKTKRIYDYALNYDKFQLLYKQNNNIPCTKKQDEYIRKILSLIQEVRTECEGTQSFKHYCVAWANIQKIYSKDELLNLECKSVEEEDPPREDFDGPKGWQGEEPADYNNYCKGQNIKEKLQKNLFPVYLFRKMDPHQFTGLGSMARNLLRTKGINGINSQEELTHELLENPYDSNAHPDLTETYIGYQAI</sequence>
<organism evidence="1 2">
    <name type="scientific">Plasmodium ovale</name>
    <name type="common">malaria parasite P. ovale</name>
    <dbReference type="NCBI Taxonomy" id="36330"/>
    <lineage>
        <taxon>Eukaryota</taxon>
        <taxon>Sar</taxon>
        <taxon>Alveolata</taxon>
        <taxon>Apicomplexa</taxon>
        <taxon>Aconoidasida</taxon>
        <taxon>Haemosporida</taxon>
        <taxon>Plasmodiidae</taxon>
        <taxon>Plasmodium</taxon>
        <taxon>Plasmodium (Plasmodium)</taxon>
    </lineage>
</organism>